<gene>
    <name evidence="1" type="ORF">ACFQGD_16075</name>
</gene>
<dbReference type="RefSeq" id="WP_345390589.1">
    <property type="nucleotide sequence ID" value="NZ_BAABLA010000005.1"/>
</dbReference>
<comment type="caution">
    <text evidence="1">The sequence shown here is derived from an EMBL/GenBank/DDBJ whole genome shotgun (WGS) entry which is preliminary data.</text>
</comment>
<accession>A0ABW2C177</accession>
<protein>
    <recommendedName>
        <fullName evidence="3">Ketohydroxyglutarate aldolase</fullName>
    </recommendedName>
</protein>
<keyword evidence="2" id="KW-1185">Reference proteome</keyword>
<reference evidence="2" key="1">
    <citation type="journal article" date="2019" name="Int. J. Syst. Evol. Microbiol.">
        <title>The Global Catalogue of Microorganisms (GCM) 10K type strain sequencing project: providing services to taxonomists for standard genome sequencing and annotation.</title>
        <authorList>
            <consortium name="The Broad Institute Genomics Platform"/>
            <consortium name="The Broad Institute Genome Sequencing Center for Infectious Disease"/>
            <person name="Wu L."/>
            <person name="Ma J."/>
        </authorList>
    </citation>
    <scope>NUCLEOTIDE SEQUENCE [LARGE SCALE GENOMIC DNA]</scope>
    <source>
        <strain evidence="2">KCTC 32255</strain>
    </source>
</reference>
<name>A0ABW2C177_9PSEU</name>
<organism evidence="1 2">
    <name type="scientific">Haloechinothrix salitolerans</name>
    <dbReference type="NCBI Taxonomy" id="926830"/>
    <lineage>
        <taxon>Bacteria</taxon>
        <taxon>Bacillati</taxon>
        <taxon>Actinomycetota</taxon>
        <taxon>Actinomycetes</taxon>
        <taxon>Pseudonocardiales</taxon>
        <taxon>Pseudonocardiaceae</taxon>
        <taxon>Haloechinothrix</taxon>
    </lineage>
</organism>
<evidence type="ECO:0000313" key="2">
    <source>
        <dbReference type="Proteomes" id="UP001596337"/>
    </source>
</evidence>
<evidence type="ECO:0008006" key="3">
    <source>
        <dbReference type="Google" id="ProtNLM"/>
    </source>
</evidence>
<dbReference type="Proteomes" id="UP001596337">
    <property type="component" value="Unassembled WGS sequence"/>
</dbReference>
<proteinExistence type="predicted"/>
<dbReference type="EMBL" id="JBHSXX010000001">
    <property type="protein sequence ID" value="MFC6868658.1"/>
    <property type="molecule type" value="Genomic_DNA"/>
</dbReference>
<evidence type="ECO:0000313" key="1">
    <source>
        <dbReference type="EMBL" id="MFC6868658.1"/>
    </source>
</evidence>
<sequence length="80" mass="8521">MASLRKVIVSVDTEEPETMADIAAQLSEHGLDVDSVLDTLSTITGTCDESNLGSLTTVPGVLDVETQYTYQLPPPTGRVQ</sequence>